<evidence type="ECO:0000313" key="2">
    <source>
        <dbReference type="Proteomes" id="UP001054945"/>
    </source>
</evidence>
<organism evidence="1 2">
    <name type="scientific">Caerostris extrusa</name>
    <name type="common">Bark spider</name>
    <name type="synonym">Caerostris bankana</name>
    <dbReference type="NCBI Taxonomy" id="172846"/>
    <lineage>
        <taxon>Eukaryota</taxon>
        <taxon>Metazoa</taxon>
        <taxon>Ecdysozoa</taxon>
        <taxon>Arthropoda</taxon>
        <taxon>Chelicerata</taxon>
        <taxon>Arachnida</taxon>
        <taxon>Araneae</taxon>
        <taxon>Araneomorphae</taxon>
        <taxon>Entelegynae</taxon>
        <taxon>Araneoidea</taxon>
        <taxon>Araneidae</taxon>
        <taxon>Caerostris</taxon>
    </lineage>
</organism>
<reference evidence="1 2" key="1">
    <citation type="submission" date="2021-06" db="EMBL/GenBank/DDBJ databases">
        <title>Caerostris extrusa draft genome.</title>
        <authorList>
            <person name="Kono N."/>
            <person name="Arakawa K."/>
        </authorList>
    </citation>
    <scope>NUCLEOTIDE SEQUENCE [LARGE SCALE GENOMIC DNA]</scope>
</reference>
<accession>A0AAV4WKI7</accession>
<evidence type="ECO:0008006" key="3">
    <source>
        <dbReference type="Google" id="ProtNLM"/>
    </source>
</evidence>
<evidence type="ECO:0000313" key="1">
    <source>
        <dbReference type="EMBL" id="GIY81915.1"/>
    </source>
</evidence>
<comment type="caution">
    <text evidence="1">The sequence shown here is derived from an EMBL/GenBank/DDBJ whole genome shotgun (WGS) entry which is preliminary data.</text>
</comment>
<dbReference type="EMBL" id="BPLR01016180">
    <property type="protein sequence ID" value="GIY81915.1"/>
    <property type="molecule type" value="Genomic_DNA"/>
</dbReference>
<keyword evidence="2" id="KW-1185">Reference proteome</keyword>
<proteinExistence type="predicted"/>
<dbReference type="AlphaFoldDB" id="A0AAV4WKI7"/>
<gene>
    <name evidence="1" type="ORF">CEXT_583431</name>
</gene>
<protein>
    <recommendedName>
        <fullName evidence="3">Secreted protein</fullName>
    </recommendedName>
</protein>
<sequence>MASRLRAFLLRGGLMNGHCLPRGTRCRFNESPTLLVTQRCRKESRVELEVMKWLFPRCTHLNNGFLPASISSPRGLMNGHCLPREHDAGLANLPCY</sequence>
<name>A0AAV4WKI7_CAEEX</name>
<dbReference type="Proteomes" id="UP001054945">
    <property type="component" value="Unassembled WGS sequence"/>
</dbReference>